<evidence type="ECO:0000313" key="1">
    <source>
        <dbReference type="EMBL" id="SKB87305.1"/>
    </source>
</evidence>
<dbReference type="EMBL" id="FUZA01000002">
    <property type="protein sequence ID" value="SKB87305.1"/>
    <property type="molecule type" value="Genomic_DNA"/>
</dbReference>
<gene>
    <name evidence="1" type="ORF">SAMN05660293_02756</name>
</gene>
<reference evidence="2" key="1">
    <citation type="submission" date="2017-02" db="EMBL/GenBank/DDBJ databases">
        <authorList>
            <person name="Varghese N."/>
            <person name="Submissions S."/>
        </authorList>
    </citation>
    <scope>NUCLEOTIDE SEQUENCE [LARGE SCALE GENOMIC DNA]</scope>
    <source>
        <strain evidence="2">DSM 22270</strain>
    </source>
</reference>
<sequence length="260" mass="30415">MHNESLRDLFYSHRGNLIHKWDHYFDIYEKYFAKYRGQKVNMLEIGISHGGSMQLWKKYFGANVHVYAIDINPDCKKLEEENTTIFIGSQSDKAFLENVASQLPELDFIIDDGGHTMNQQRVSFETLYMKVKEGGLYLVEDTHTSYWAEFHGGLKNPNSFIEQSKHLVDSLYDSHVIDKSKVTINEITDHINSIAFYDSIVVFEKQLRKKPFHKQIGKKTIKPYEPTELKKETWFESFMSRFKKKEEHPFAANDGGITEL</sequence>
<protein>
    <submittedName>
        <fullName evidence="1">Methyltransferase domain-containing protein</fullName>
    </submittedName>
</protein>
<dbReference type="GO" id="GO:0032259">
    <property type="term" value="P:methylation"/>
    <property type="evidence" value="ECO:0007669"/>
    <property type="project" value="UniProtKB-KW"/>
</dbReference>
<dbReference type="Proteomes" id="UP000190897">
    <property type="component" value="Unassembled WGS sequence"/>
</dbReference>
<keyword evidence="1" id="KW-0489">Methyltransferase</keyword>
<dbReference type="OrthoDB" id="9816564at2"/>
<accession>A0A1T5ETL3</accession>
<organism evidence="1 2">
    <name type="scientific">Dyadobacter psychrophilus</name>
    <dbReference type="NCBI Taxonomy" id="651661"/>
    <lineage>
        <taxon>Bacteria</taxon>
        <taxon>Pseudomonadati</taxon>
        <taxon>Bacteroidota</taxon>
        <taxon>Cytophagia</taxon>
        <taxon>Cytophagales</taxon>
        <taxon>Spirosomataceae</taxon>
        <taxon>Dyadobacter</taxon>
    </lineage>
</organism>
<keyword evidence="2" id="KW-1185">Reference proteome</keyword>
<evidence type="ECO:0000313" key="2">
    <source>
        <dbReference type="Proteomes" id="UP000190897"/>
    </source>
</evidence>
<dbReference type="AlphaFoldDB" id="A0A1T5ETL3"/>
<dbReference type="RefSeq" id="WP_082215208.1">
    <property type="nucleotide sequence ID" value="NZ_FUZA01000002.1"/>
</dbReference>
<name>A0A1T5ETL3_9BACT</name>
<dbReference type="Gene3D" id="3.40.50.150">
    <property type="entry name" value="Vaccinia Virus protein VP39"/>
    <property type="match status" value="1"/>
</dbReference>
<dbReference type="SUPFAM" id="SSF53335">
    <property type="entry name" value="S-adenosyl-L-methionine-dependent methyltransferases"/>
    <property type="match status" value="1"/>
</dbReference>
<keyword evidence="1" id="KW-0808">Transferase</keyword>
<dbReference type="InterPro" id="IPR029063">
    <property type="entry name" value="SAM-dependent_MTases_sf"/>
</dbReference>
<dbReference type="Pfam" id="PF13578">
    <property type="entry name" value="Methyltransf_24"/>
    <property type="match status" value="1"/>
</dbReference>
<dbReference type="GO" id="GO:0008168">
    <property type="term" value="F:methyltransferase activity"/>
    <property type="evidence" value="ECO:0007669"/>
    <property type="project" value="UniProtKB-KW"/>
</dbReference>
<proteinExistence type="predicted"/>
<dbReference type="STRING" id="651661.SAMN05660293_02756"/>